<reference evidence="1" key="1">
    <citation type="submission" date="2020-09" db="EMBL/GenBank/DDBJ databases">
        <title>Genome-Enabled Discovery of Anthraquinone Biosynthesis in Senna tora.</title>
        <authorList>
            <person name="Kang S.-H."/>
            <person name="Pandey R.P."/>
            <person name="Lee C.-M."/>
            <person name="Sim J.-S."/>
            <person name="Jeong J.-T."/>
            <person name="Choi B.-S."/>
            <person name="Jung M."/>
            <person name="Ginzburg D."/>
            <person name="Zhao K."/>
            <person name="Won S.Y."/>
            <person name="Oh T.-J."/>
            <person name="Yu Y."/>
            <person name="Kim N.-H."/>
            <person name="Lee O.R."/>
            <person name="Lee T.-H."/>
            <person name="Bashyal P."/>
            <person name="Kim T.-S."/>
            <person name="Lee W.-H."/>
            <person name="Kawkins C."/>
            <person name="Kim C.-K."/>
            <person name="Kim J.S."/>
            <person name="Ahn B.O."/>
            <person name="Rhee S.Y."/>
            <person name="Sohng J.K."/>
        </authorList>
    </citation>
    <scope>NUCLEOTIDE SEQUENCE</scope>
    <source>
        <tissue evidence="1">Leaf</tissue>
    </source>
</reference>
<accession>A0A834X7J4</accession>
<protein>
    <submittedName>
        <fullName evidence="1">Uncharacterized protein</fullName>
    </submittedName>
</protein>
<name>A0A834X7J4_9FABA</name>
<sequence>MAVSELVAESRGLSSHKVV</sequence>
<evidence type="ECO:0000313" key="2">
    <source>
        <dbReference type="Proteomes" id="UP000634136"/>
    </source>
</evidence>
<organism evidence="1 2">
    <name type="scientific">Senna tora</name>
    <dbReference type="NCBI Taxonomy" id="362788"/>
    <lineage>
        <taxon>Eukaryota</taxon>
        <taxon>Viridiplantae</taxon>
        <taxon>Streptophyta</taxon>
        <taxon>Embryophyta</taxon>
        <taxon>Tracheophyta</taxon>
        <taxon>Spermatophyta</taxon>
        <taxon>Magnoliopsida</taxon>
        <taxon>eudicotyledons</taxon>
        <taxon>Gunneridae</taxon>
        <taxon>Pentapetalae</taxon>
        <taxon>rosids</taxon>
        <taxon>fabids</taxon>
        <taxon>Fabales</taxon>
        <taxon>Fabaceae</taxon>
        <taxon>Caesalpinioideae</taxon>
        <taxon>Cassia clade</taxon>
        <taxon>Senna</taxon>
    </lineage>
</organism>
<keyword evidence="2" id="KW-1185">Reference proteome</keyword>
<proteinExistence type="predicted"/>
<evidence type="ECO:0000313" key="1">
    <source>
        <dbReference type="EMBL" id="KAF7840293.1"/>
    </source>
</evidence>
<gene>
    <name evidence="1" type="ORF">G2W53_002591</name>
</gene>
<dbReference type="Proteomes" id="UP000634136">
    <property type="component" value="Unassembled WGS sequence"/>
</dbReference>
<dbReference type="EMBL" id="JAAIUW010000002">
    <property type="protein sequence ID" value="KAF7840293.1"/>
    <property type="molecule type" value="Genomic_DNA"/>
</dbReference>
<dbReference type="AlphaFoldDB" id="A0A834X7J4"/>
<comment type="caution">
    <text evidence="1">The sequence shown here is derived from an EMBL/GenBank/DDBJ whole genome shotgun (WGS) entry which is preliminary data.</text>
</comment>